<dbReference type="InterPro" id="IPR017932">
    <property type="entry name" value="GATase_2_dom"/>
</dbReference>
<dbReference type="CDD" id="cd00714">
    <property type="entry name" value="GFAT"/>
    <property type="match status" value="1"/>
</dbReference>
<keyword evidence="10" id="KW-1185">Reference proteome</keyword>
<evidence type="ECO:0000259" key="7">
    <source>
        <dbReference type="PROSITE" id="PS51278"/>
    </source>
</evidence>
<dbReference type="InterPro" id="IPR046348">
    <property type="entry name" value="SIS_dom_sf"/>
</dbReference>
<dbReference type="InterPro" id="IPR001347">
    <property type="entry name" value="SIS_dom"/>
</dbReference>
<dbReference type="InterPro" id="IPR047084">
    <property type="entry name" value="GFAT_N"/>
</dbReference>
<comment type="catalytic activity">
    <reaction evidence="1">
        <text>D-fructose 6-phosphate + L-glutamine = D-glucosamine 6-phosphate + L-glutamate</text>
        <dbReference type="Rhea" id="RHEA:13237"/>
        <dbReference type="ChEBI" id="CHEBI:29985"/>
        <dbReference type="ChEBI" id="CHEBI:58359"/>
        <dbReference type="ChEBI" id="CHEBI:58725"/>
        <dbReference type="ChEBI" id="CHEBI:61527"/>
        <dbReference type="EC" id="2.6.1.16"/>
    </reaction>
</comment>
<dbReference type="InterPro" id="IPR005855">
    <property type="entry name" value="GFAT"/>
</dbReference>
<dbReference type="PANTHER" id="PTHR10937:SF0">
    <property type="entry name" value="GLUTAMINE--FRUCTOSE-6-PHOSPHATE TRANSAMINASE (ISOMERIZING)"/>
    <property type="match status" value="1"/>
</dbReference>
<reference evidence="9 10" key="1">
    <citation type="journal article" date="2020" name="bioRxiv">
        <title>Metabolic contributions of an alphaproteobacterial endosymbiont in the apicomplexan Cardiosporidium cionae.</title>
        <authorList>
            <person name="Hunter E.S."/>
            <person name="Paight C.J."/>
            <person name="Lane C.E."/>
        </authorList>
    </citation>
    <scope>NUCLEOTIDE SEQUENCE [LARGE SCALE GENOMIC DNA]</scope>
    <source>
        <strain evidence="9">ESH_2018</strain>
    </source>
</reference>
<evidence type="ECO:0000313" key="10">
    <source>
        <dbReference type="Proteomes" id="UP000823046"/>
    </source>
</evidence>
<organism evidence="9 10">
    <name type="scientific">Cardiosporidium cionae</name>
    <dbReference type="NCBI Taxonomy" id="476202"/>
    <lineage>
        <taxon>Eukaryota</taxon>
        <taxon>Sar</taxon>
        <taxon>Alveolata</taxon>
        <taxon>Apicomplexa</taxon>
        <taxon>Aconoidasida</taxon>
        <taxon>Nephromycida</taxon>
        <taxon>Cardiosporidium</taxon>
    </lineage>
</organism>
<accession>A0ABQ7J8G6</accession>
<evidence type="ECO:0000259" key="8">
    <source>
        <dbReference type="PROSITE" id="PS51464"/>
    </source>
</evidence>
<feature type="domain" description="Glutamine amidotransferase type-2" evidence="7">
    <location>
        <begin position="117"/>
        <end position="343"/>
    </location>
</feature>
<dbReference type="EC" id="2.6.1.16" evidence="2"/>
<evidence type="ECO:0000256" key="2">
    <source>
        <dbReference type="ARBA" id="ARBA00012916"/>
    </source>
</evidence>
<evidence type="ECO:0000256" key="6">
    <source>
        <dbReference type="ARBA" id="ARBA00022962"/>
    </source>
</evidence>
<comment type="caution">
    <text evidence="9">The sequence shown here is derived from an EMBL/GenBank/DDBJ whole genome shotgun (WGS) entry which is preliminary data.</text>
</comment>
<evidence type="ECO:0000313" key="9">
    <source>
        <dbReference type="EMBL" id="KAF8820286.1"/>
    </source>
</evidence>
<evidence type="ECO:0000256" key="5">
    <source>
        <dbReference type="ARBA" id="ARBA00022737"/>
    </source>
</evidence>
<dbReference type="InterPro" id="IPR035466">
    <property type="entry name" value="GlmS/AgaS_SIS"/>
</dbReference>
<keyword evidence="6" id="KW-0315">Glutamine amidotransferase</keyword>
<dbReference type="Proteomes" id="UP000823046">
    <property type="component" value="Unassembled WGS sequence"/>
</dbReference>
<dbReference type="Gene3D" id="3.40.50.10490">
    <property type="entry name" value="Glucose-6-phosphate isomerase like protein, domain 1"/>
    <property type="match status" value="2"/>
</dbReference>
<keyword evidence="4" id="KW-0808">Transferase</keyword>
<feature type="domain" description="SIS" evidence="8">
    <location>
        <begin position="410"/>
        <end position="549"/>
    </location>
</feature>
<keyword evidence="5" id="KW-0677">Repeat</keyword>
<evidence type="ECO:0000256" key="4">
    <source>
        <dbReference type="ARBA" id="ARBA00022679"/>
    </source>
</evidence>
<dbReference type="NCBIfam" id="NF001484">
    <property type="entry name" value="PRK00331.1"/>
    <property type="match status" value="1"/>
</dbReference>
<proteinExistence type="predicted"/>
<dbReference type="NCBIfam" id="TIGR01135">
    <property type="entry name" value="glmS"/>
    <property type="match status" value="1"/>
</dbReference>
<dbReference type="SUPFAM" id="SSF53697">
    <property type="entry name" value="SIS domain"/>
    <property type="match status" value="1"/>
</dbReference>
<dbReference type="PANTHER" id="PTHR10937">
    <property type="entry name" value="GLUCOSAMINE--FRUCTOSE-6-PHOSPHATE AMINOTRANSFERASE, ISOMERIZING"/>
    <property type="match status" value="1"/>
</dbReference>
<feature type="domain" description="SIS" evidence="8">
    <location>
        <begin position="592"/>
        <end position="733"/>
    </location>
</feature>
<dbReference type="Pfam" id="PF01380">
    <property type="entry name" value="SIS"/>
    <property type="match status" value="2"/>
</dbReference>
<dbReference type="PROSITE" id="PS51464">
    <property type="entry name" value="SIS"/>
    <property type="match status" value="2"/>
</dbReference>
<protein>
    <recommendedName>
        <fullName evidence="2">glutamine--fructose-6-phosphate transaminase (isomerizing)</fullName>
        <ecNumber evidence="2">2.6.1.16</ecNumber>
    </recommendedName>
</protein>
<dbReference type="PROSITE" id="PS51278">
    <property type="entry name" value="GATASE_TYPE_2"/>
    <property type="match status" value="1"/>
</dbReference>
<evidence type="ECO:0000256" key="3">
    <source>
        <dbReference type="ARBA" id="ARBA00022576"/>
    </source>
</evidence>
<dbReference type="Pfam" id="PF13522">
    <property type="entry name" value="GATase_6"/>
    <property type="match status" value="1"/>
</dbReference>
<dbReference type="InterPro" id="IPR035490">
    <property type="entry name" value="GlmS/FrlB_SIS"/>
</dbReference>
<dbReference type="GO" id="GO:0008483">
    <property type="term" value="F:transaminase activity"/>
    <property type="evidence" value="ECO:0007669"/>
    <property type="project" value="UniProtKB-KW"/>
</dbReference>
<dbReference type="InterPro" id="IPR029055">
    <property type="entry name" value="Ntn_hydrolases_N"/>
</dbReference>
<dbReference type="CDD" id="cd05008">
    <property type="entry name" value="SIS_GlmS_GlmD_1"/>
    <property type="match status" value="1"/>
</dbReference>
<keyword evidence="3 9" id="KW-0032">Aminotransferase</keyword>
<name>A0ABQ7J8G6_9APIC</name>
<dbReference type="SUPFAM" id="SSF56235">
    <property type="entry name" value="N-terminal nucleophile aminohydrolases (Ntn hydrolases)"/>
    <property type="match status" value="1"/>
</dbReference>
<gene>
    <name evidence="9" type="ORF">IE077_004512</name>
</gene>
<dbReference type="Gene3D" id="3.60.20.10">
    <property type="entry name" value="Glutamine Phosphoribosylpyrophosphate, subunit 1, domain 1"/>
    <property type="match status" value="1"/>
</dbReference>
<dbReference type="EMBL" id="JADAQX010000428">
    <property type="protein sequence ID" value="KAF8820286.1"/>
    <property type="molecule type" value="Genomic_DNA"/>
</dbReference>
<sequence length="743" mass="80755">MFPYVTLRRRSPLTLLGLVGGTAGAVWIAHSLDAKFSLYKSLQRSLNGFSAAHEALCKFIIVPPAPAEILHESDTLINNQHPPCINGATNLFERMHHVISSVSLWRKKNAMNEAMCCGIVGFLGDKEAIPFLVEGITMLQNRGYDSCGISTRTPENTLVTTKCASCGSTSDCVKTLTKKAPFLHSGHTAGIGHTRWATHGGKTDDNAHPHHDFRNRISLVHNGTIDNYLPIKKKLMSKLIPFKSETDTEVIANLIGYYMDEGKGNNLEQAVQSAIKDLEGTWGLCILPTTGEKRLILARHGSPLLVGTADGNVLVSSEPAALIRYTNHYIPLNDDEVAIISPNGIEQFYQNRNLVYADLEVNIALSPAPFDHWTLKEIFEQPQSLARAMNFGGRLRCEDVGVKLGGLDSNKERLSQIGALILSGCGTSYHAALFGEQLFQWIGLFDHVKAVDAAELMAYSLPKHKGGIILLSQSGETLDTIRASQLASESGLCQLSIVNAVGSHLARLTKCGVYLNAGREVGVASTKSFTSQVTVLALVALWFSQLFDEMTSSSSNTKPILGGRYALVLNALQRLPMTAESTLELSSKCYQICTKIKDASSLFILGRGFYYPVALEGALKIKEISYIHAEGFSGGSLKHGPFALIDESKRTPVICIILSDESFNIMRNAALQVKARGAHVICITTNPEMVSDISDEILHIPDNGPLTTILCSIGLQLLAYHLAVSKGIDPDKPRGLAKTVTVY</sequence>
<dbReference type="CDD" id="cd05009">
    <property type="entry name" value="SIS_GlmS_GlmD_2"/>
    <property type="match status" value="1"/>
</dbReference>
<evidence type="ECO:0000256" key="1">
    <source>
        <dbReference type="ARBA" id="ARBA00001031"/>
    </source>
</evidence>